<comment type="caution">
    <text evidence="2">The sequence shown here is derived from an EMBL/GenBank/DDBJ whole genome shotgun (WGS) entry which is preliminary data.</text>
</comment>
<dbReference type="AlphaFoldDB" id="A0A9P1N4K1"/>
<dbReference type="EMBL" id="CANHGI010000005">
    <property type="protein sequence ID" value="CAI5451045.1"/>
    <property type="molecule type" value="Genomic_DNA"/>
</dbReference>
<proteinExistence type="predicted"/>
<feature type="signal peptide" evidence="1">
    <location>
        <begin position="1"/>
        <end position="17"/>
    </location>
</feature>
<keyword evidence="1" id="KW-0732">Signal</keyword>
<reference evidence="2" key="1">
    <citation type="submission" date="2022-11" db="EMBL/GenBank/DDBJ databases">
        <authorList>
            <person name="Kikuchi T."/>
        </authorList>
    </citation>
    <scope>NUCLEOTIDE SEQUENCE</scope>
    <source>
        <strain evidence="2">PS1010</strain>
    </source>
</reference>
<evidence type="ECO:0000256" key="1">
    <source>
        <dbReference type="SAM" id="SignalP"/>
    </source>
</evidence>
<dbReference type="OrthoDB" id="5868301at2759"/>
<name>A0A9P1N4K1_9PELO</name>
<dbReference type="Proteomes" id="UP001152747">
    <property type="component" value="Unassembled WGS sequence"/>
</dbReference>
<organism evidence="2 3">
    <name type="scientific">Caenorhabditis angaria</name>
    <dbReference type="NCBI Taxonomy" id="860376"/>
    <lineage>
        <taxon>Eukaryota</taxon>
        <taxon>Metazoa</taxon>
        <taxon>Ecdysozoa</taxon>
        <taxon>Nematoda</taxon>
        <taxon>Chromadorea</taxon>
        <taxon>Rhabditida</taxon>
        <taxon>Rhabditina</taxon>
        <taxon>Rhabditomorpha</taxon>
        <taxon>Rhabditoidea</taxon>
        <taxon>Rhabditidae</taxon>
        <taxon>Peloderinae</taxon>
        <taxon>Caenorhabditis</taxon>
    </lineage>
</organism>
<accession>A0A9P1N4K1</accession>
<sequence>MLIILFIINLFVIITQCQFLYDQLQFIGYAAIEVPSEDYSNQQSYSNQFQNFFTNNNNLGGYSNPISLSEKLLRNEYDTNQQIFSQETTTVIPAIQPRRSGSSKNILEQASYLSLINDKDNFQVSGCSWDVLQFRCHDIFGFCKGTCHDFSVSPLKDCRCVPFGFSALLKLAGRKK</sequence>
<keyword evidence="3" id="KW-1185">Reference proteome</keyword>
<evidence type="ECO:0000313" key="2">
    <source>
        <dbReference type="EMBL" id="CAI5451045.1"/>
    </source>
</evidence>
<evidence type="ECO:0000313" key="3">
    <source>
        <dbReference type="Proteomes" id="UP001152747"/>
    </source>
</evidence>
<gene>
    <name evidence="2" type="ORF">CAMP_LOCUS13682</name>
</gene>
<protein>
    <submittedName>
        <fullName evidence="2">Uncharacterized protein</fullName>
    </submittedName>
</protein>
<feature type="chain" id="PRO_5040178741" evidence="1">
    <location>
        <begin position="18"/>
        <end position="176"/>
    </location>
</feature>